<name>E2BNT8_HARSA</name>
<gene>
    <name evidence="9" type="ORF">EAI_16562</name>
</gene>
<protein>
    <recommendedName>
        <fullName evidence="8">Glycosyltransferase family 92 protein</fullName>
        <ecNumber evidence="8">2.4.1.-</ecNumber>
    </recommendedName>
</protein>
<organism evidence="10">
    <name type="scientific">Harpegnathos saltator</name>
    <name type="common">Jerdon's jumping ant</name>
    <dbReference type="NCBI Taxonomy" id="610380"/>
    <lineage>
        <taxon>Eukaryota</taxon>
        <taxon>Metazoa</taxon>
        <taxon>Ecdysozoa</taxon>
        <taxon>Arthropoda</taxon>
        <taxon>Hexapoda</taxon>
        <taxon>Insecta</taxon>
        <taxon>Pterygota</taxon>
        <taxon>Neoptera</taxon>
        <taxon>Endopterygota</taxon>
        <taxon>Hymenoptera</taxon>
        <taxon>Apocrita</taxon>
        <taxon>Aculeata</taxon>
        <taxon>Formicoidea</taxon>
        <taxon>Formicidae</taxon>
        <taxon>Ponerinae</taxon>
        <taxon>Ponerini</taxon>
        <taxon>Harpegnathos</taxon>
    </lineage>
</organism>
<comment type="subcellular location">
    <subcellularLocation>
        <location evidence="1">Membrane</location>
        <topology evidence="1">Single-pass membrane protein</topology>
    </subcellularLocation>
</comment>
<evidence type="ECO:0000313" key="10">
    <source>
        <dbReference type="Proteomes" id="UP000008237"/>
    </source>
</evidence>
<dbReference type="InParanoid" id="E2BNT8"/>
<dbReference type="EC" id="2.4.1.-" evidence="8"/>
<dbReference type="GO" id="GO:0016757">
    <property type="term" value="F:glycosyltransferase activity"/>
    <property type="evidence" value="ECO:0007669"/>
    <property type="project" value="UniProtKB-UniRule"/>
</dbReference>
<feature type="transmembrane region" description="Helical" evidence="8">
    <location>
        <begin position="6"/>
        <end position="23"/>
    </location>
</feature>
<dbReference type="GO" id="GO:0005737">
    <property type="term" value="C:cytoplasm"/>
    <property type="evidence" value="ECO:0007669"/>
    <property type="project" value="TreeGrafter"/>
</dbReference>
<keyword evidence="6 8" id="KW-1133">Transmembrane helix</keyword>
<evidence type="ECO:0000256" key="6">
    <source>
        <dbReference type="ARBA" id="ARBA00022989"/>
    </source>
</evidence>
<feature type="transmembrane region" description="Helical" evidence="8">
    <location>
        <begin position="98"/>
        <end position="116"/>
    </location>
</feature>
<dbReference type="PANTHER" id="PTHR21461">
    <property type="entry name" value="GLYCOSYLTRANSFERASE FAMILY 92 PROTEIN"/>
    <property type="match status" value="1"/>
</dbReference>
<comment type="caution">
    <text evidence="8">Lacks conserved residue(s) required for the propagation of feature annotation.</text>
</comment>
<feature type="non-terminal residue" evidence="9">
    <location>
        <position position="400"/>
    </location>
</feature>
<keyword evidence="10" id="KW-1185">Reference proteome</keyword>
<evidence type="ECO:0000256" key="5">
    <source>
        <dbReference type="ARBA" id="ARBA00022692"/>
    </source>
</evidence>
<dbReference type="Proteomes" id="UP000008237">
    <property type="component" value="Unassembled WGS sequence"/>
</dbReference>
<dbReference type="OrthoDB" id="6433308at2759"/>
<evidence type="ECO:0000256" key="4">
    <source>
        <dbReference type="ARBA" id="ARBA00022679"/>
    </source>
</evidence>
<dbReference type="OMA" id="YVNFFGR"/>
<reference evidence="9 10" key="1">
    <citation type="journal article" date="2010" name="Science">
        <title>Genomic comparison of the ants Camponotus floridanus and Harpegnathos saltator.</title>
        <authorList>
            <person name="Bonasio R."/>
            <person name="Zhang G."/>
            <person name="Ye C."/>
            <person name="Mutti N.S."/>
            <person name="Fang X."/>
            <person name="Qin N."/>
            <person name="Donahue G."/>
            <person name="Yang P."/>
            <person name="Li Q."/>
            <person name="Li C."/>
            <person name="Zhang P."/>
            <person name="Huang Z."/>
            <person name="Berger S.L."/>
            <person name="Reinberg D."/>
            <person name="Wang J."/>
            <person name="Liebig J."/>
        </authorList>
    </citation>
    <scope>NUCLEOTIDE SEQUENCE [LARGE SCALE GENOMIC DNA]</scope>
    <source>
        <strain evidence="9 10">R22 G/1</strain>
    </source>
</reference>
<dbReference type="PANTHER" id="PTHR21461:SF87">
    <property type="entry name" value="GH12965P"/>
    <property type="match status" value="1"/>
</dbReference>
<proteinExistence type="inferred from homology"/>
<keyword evidence="5 8" id="KW-0812">Transmembrane</keyword>
<evidence type="ECO:0000256" key="1">
    <source>
        <dbReference type="ARBA" id="ARBA00004167"/>
    </source>
</evidence>
<keyword evidence="7 8" id="KW-0472">Membrane</keyword>
<comment type="similarity">
    <text evidence="2 8">Belongs to the glycosyltransferase 92 family.</text>
</comment>
<evidence type="ECO:0000256" key="8">
    <source>
        <dbReference type="RuleBase" id="RU366017"/>
    </source>
</evidence>
<accession>E2BNT8</accession>
<dbReference type="EMBL" id="GL449507">
    <property type="protein sequence ID" value="EFN82621.1"/>
    <property type="molecule type" value="Genomic_DNA"/>
</dbReference>
<dbReference type="STRING" id="610380.E2BNT8"/>
<keyword evidence="3 8" id="KW-0328">Glycosyltransferase</keyword>
<dbReference type="AlphaFoldDB" id="E2BNT8"/>
<evidence type="ECO:0000256" key="7">
    <source>
        <dbReference type="ARBA" id="ARBA00023136"/>
    </source>
</evidence>
<keyword evidence="4 8" id="KW-0808">Transferase</keyword>
<evidence type="ECO:0000313" key="9">
    <source>
        <dbReference type="EMBL" id="EFN82621.1"/>
    </source>
</evidence>
<sequence length="400" mass="46653">MKKYYQAVLVITAVISLISLLIYRHQYNKLRYVLEVFNYFGKYEPRRANSSCINFNSSFTAFNYKFDEPIPSWQRLENDLYIYSAYDINYQSYKEIRAVGVGIVTSILNMQCLIFFESESKPILGNFNFIPITKYSTTVKDSAYRGYHFVCMYSSNETPTGITFVTKSNRYLNYAPILPIKTLPQNLSNDGKMSVCVMQPTVKSILPNTKDMMGFISFHTLIGMDNFIIYDNGIPNKFNSRLKEMANDPSSFPKFTYTVIPWNFPFTEIDETFTKEIAVVDCLYRSYNSVAYSIILSWNEYIVPRYHRTTIDLISDVKKTESTFDRYGLKVKNFCMQQSDDKKHANSTLTLFKKTKSSTASKDRFVYIYHPHEILHAELQNYQKIRTTHVGQNLISVNQY</sequence>
<dbReference type="InterPro" id="IPR008166">
    <property type="entry name" value="Glyco_transf_92"/>
</dbReference>
<evidence type="ECO:0000256" key="2">
    <source>
        <dbReference type="ARBA" id="ARBA00007647"/>
    </source>
</evidence>
<dbReference type="GO" id="GO:0016020">
    <property type="term" value="C:membrane"/>
    <property type="evidence" value="ECO:0007669"/>
    <property type="project" value="UniProtKB-SubCell"/>
</dbReference>
<evidence type="ECO:0000256" key="3">
    <source>
        <dbReference type="ARBA" id="ARBA00022676"/>
    </source>
</evidence>
<dbReference type="Pfam" id="PF01697">
    <property type="entry name" value="Glyco_transf_92"/>
    <property type="match status" value="1"/>
</dbReference>